<dbReference type="AlphaFoldDB" id="A0A937LE04"/>
<keyword evidence="3" id="KW-0808">Transferase</keyword>
<name>A0A937LE04_9GAMM</name>
<dbReference type="PANTHER" id="PTHR42832">
    <property type="entry name" value="AMINO ACID AMINOTRANSFERASE"/>
    <property type="match status" value="1"/>
</dbReference>
<dbReference type="GO" id="GO:0030170">
    <property type="term" value="F:pyridoxal phosphate binding"/>
    <property type="evidence" value="ECO:0007669"/>
    <property type="project" value="InterPro"/>
</dbReference>
<accession>A0A937LE04</accession>
<dbReference type="InterPro" id="IPR004839">
    <property type="entry name" value="Aminotransferase_I/II_large"/>
</dbReference>
<dbReference type="EMBL" id="JADHQC010000001">
    <property type="protein sequence ID" value="MBL6811322.1"/>
    <property type="molecule type" value="Genomic_DNA"/>
</dbReference>
<reference evidence="5" key="1">
    <citation type="submission" date="2020-10" db="EMBL/GenBank/DDBJ databases">
        <title>Microbiome of the Black Sea water column analyzed by genome centric metagenomics.</title>
        <authorList>
            <person name="Cabello-Yeves P.J."/>
            <person name="Callieri C."/>
            <person name="Picazo A."/>
            <person name="Mehrshad M."/>
            <person name="Haro-Moreno J.M."/>
            <person name="Roda-Garcia J."/>
            <person name="Dzembekova N."/>
            <person name="Slabakova V."/>
            <person name="Slabakova N."/>
            <person name="Moncheva S."/>
            <person name="Rodriguez-Valera F."/>
        </authorList>
    </citation>
    <scope>NUCLEOTIDE SEQUENCE</scope>
    <source>
        <strain evidence="5">BS307-5m-G49</strain>
    </source>
</reference>
<dbReference type="InterPro" id="IPR015422">
    <property type="entry name" value="PyrdxlP-dep_Trfase_small"/>
</dbReference>
<dbReference type="Gene3D" id="3.90.1150.10">
    <property type="entry name" value="Aspartate Aminotransferase, domain 1"/>
    <property type="match status" value="1"/>
</dbReference>
<proteinExistence type="predicted"/>
<evidence type="ECO:0000259" key="4">
    <source>
        <dbReference type="Pfam" id="PF00155"/>
    </source>
</evidence>
<keyword evidence="2 5" id="KW-0032">Aminotransferase</keyword>
<comment type="cofactor">
    <cofactor evidence="1">
        <name>pyridoxal 5'-phosphate</name>
        <dbReference type="ChEBI" id="CHEBI:597326"/>
    </cofactor>
</comment>
<dbReference type="CDD" id="cd00609">
    <property type="entry name" value="AAT_like"/>
    <property type="match status" value="1"/>
</dbReference>
<feature type="domain" description="Aminotransferase class I/classII large" evidence="4">
    <location>
        <begin position="29"/>
        <end position="382"/>
    </location>
</feature>
<evidence type="ECO:0000313" key="6">
    <source>
        <dbReference type="Proteomes" id="UP000744438"/>
    </source>
</evidence>
<evidence type="ECO:0000256" key="2">
    <source>
        <dbReference type="ARBA" id="ARBA00022576"/>
    </source>
</evidence>
<dbReference type="SUPFAM" id="SSF53383">
    <property type="entry name" value="PLP-dependent transferases"/>
    <property type="match status" value="1"/>
</dbReference>
<evidence type="ECO:0000313" key="5">
    <source>
        <dbReference type="EMBL" id="MBL6811322.1"/>
    </source>
</evidence>
<dbReference type="InterPro" id="IPR015421">
    <property type="entry name" value="PyrdxlP-dep_Trfase_major"/>
</dbReference>
<comment type="caution">
    <text evidence="5">The sequence shown here is derived from an EMBL/GenBank/DDBJ whole genome shotgun (WGS) entry which is preliminary data.</text>
</comment>
<dbReference type="InterPro" id="IPR015424">
    <property type="entry name" value="PyrdxlP-dep_Trfase"/>
</dbReference>
<sequence length="389" mass="43549">MNNLIAEIQSYPFERLRKLISLKKSPAEINLSIGEPKHPASPKILDAINQNKELFSHYPPMAMVPELKKSYQNYLANNFNLKNVKDEEIFLVGGTREGTFSAIQTMVNREAVSEKPYVCMPNPYYQIYGGATLFAGAKPHFLNCSEKNNFQMDLENVAQEVWEKCQLLVLCSPSNPTGKVMTKDELCKVVKLSKEFGFKVLSDECYIDIYFGEKPTSLLEAAMEVNGSLENVLALHSLSKRSNLPGFRSGCATGDASIIAAFSKYRMFHGVSVPLPIQNASTLAWADDKTVEDNRAAYAEKFKLAEEILDKDSLTPDGAFYLWLKVKDAEAFTKKLYDEEQVIVLPGKYLGAEDNGQNPAEQYLRIALVHDIESTTKALTSIKKVLDNE</sequence>
<dbReference type="Proteomes" id="UP000744438">
    <property type="component" value="Unassembled WGS sequence"/>
</dbReference>
<dbReference type="Pfam" id="PF00155">
    <property type="entry name" value="Aminotran_1_2"/>
    <property type="match status" value="1"/>
</dbReference>
<organism evidence="5 6">
    <name type="scientific">SAR86 cluster bacterium</name>
    <dbReference type="NCBI Taxonomy" id="2030880"/>
    <lineage>
        <taxon>Bacteria</taxon>
        <taxon>Pseudomonadati</taxon>
        <taxon>Pseudomonadota</taxon>
        <taxon>Gammaproteobacteria</taxon>
        <taxon>SAR86 cluster</taxon>
    </lineage>
</organism>
<dbReference type="PANTHER" id="PTHR42832:SF3">
    <property type="entry name" value="L-GLUTAMINE--4-(METHYLSULFANYL)-2-OXOBUTANOATE AMINOTRANSFERASE"/>
    <property type="match status" value="1"/>
</dbReference>
<dbReference type="GO" id="GO:0008483">
    <property type="term" value="F:transaminase activity"/>
    <property type="evidence" value="ECO:0007669"/>
    <property type="project" value="UniProtKB-KW"/>
</dbReference>
<protein>
    <submittedName>
        <fullName evidence="5">Aminotransferase class I/II-fold pyridoxal phosphate-dependent enzyme</fullName>
    </submittedName>
</protein>
<evidence type="ECO:0000256" key="3">
    <source>
        <dbReference type="ARBA" id="ARBA00022679"/>
    </source>
</evidence>
<dbReference type="InterPro" id="IPR050881">
    <property type="entry name" value="LL-DAP_aminotransferase"/>
</dbReference>
<evidence type="ECO:0000256" key="1">
    <source>
        <dbReference type="ARBA" id="ARBA00001933"/>
    </source>
</evidence>
<dbReference type="Gene3D" id="3.40.640.10">
    <property type="entry name" value="Type I PLP-dependent aspartate aminotransferase-like (Major domain)"/>
    <property type="match status" value="1"/>
</dbReference>
<gene>
    <name evidence="5" type="ORF">ISQ63_00395</name>
</gene>